<accession>A0A4Y5T493</accession>
<proteinExistence type="predicted"/>
<reference evidence="1" key="1">
    <citation type="journal article" date="2018" name="Genome Biol.">
        <title>SKESA: strategic k-mer extension for scrupulous assemblies.</title>
        <authorList>
            <person name="Souvorov A."/>
            <person name="Agarwala R."/>
            <person name="Lipman D.J."/>
        </authorList>
    </citation>
    <scope>NUCLEOTIDE SEQUENCE</scope>
    <source>
        <strain evidence="1">C8</strain>
    </source>
</reference>
<gene>
    <name evidence="1" type="ORF">I9080_003318</name>
</gene>
<dbReference type="RefSeq" id="WP_265875531.1">
    <property type="nucleotide sequence ID" value="NZ_CATNXO010000020.1"/>
</dbReference>
<name>A0A4Y5T493_CLOPF</name>
<keyword evidence="2" id="KW-0614">Plasmid</keyword>
<dbReference type="EMBL" id="MK285061">
    <property type="protein sequence ID" value="QDB01206.1"/>
    <property type="molecule type" value="Genomic_DNA"/>
</dbReference>
<protein>
    <submittedName>
        <fullName evidence="2">Uncharacterized protein</fullName>
    </submittedName>
</protein>
<geneLocation type="plasmid" evidence="2">
    <name>pCP16SBCL648-1</name>
</geneLocation>
<dbReference type="Proteomes" id="UP000859547">
    <property type="component" value="Unassembled WGS sequence"/>
</dbReference>
<evidence type="ECO:0000313" key="1">
    <source>
        <dbReference type="EMBL" id="HAT4309456.1"/>
    </source>
</evidence>
<reference evidence="1" key="3">
    <citation type="submission" date="2020-07" db="EMBL/GenBank/DDBJ databases">
        <authorList>
            <consortium name="NCBI Pathogen Detection Project"/>
        </authorList>
    </citation>
    <scope>NUCLEOTIDE SEQUENCE</scope>
    <source>
        <strain evidence="1">C8</strain>
    </source>
</reference>
<dbReference type="AlphaFoldDB" id="A0A4Y5T493"/>
<sequence>MDKDIREYLERKCLGETKVRAVIDLQFRFDLNKSDAEKIYNFWRRHWCDITKEGELE</sequence>
<evidence type="ECO:0000313" key="2">
    <source>
        <dbReference type="EMBL" id="QDB01206.1"/>
    </source>
</evidence>
<organism evidence="2">
    <name type="scientific">Clostridium perfringens</name>
    <dbReference type="NCBI Taxonomy" id="1502"/>
    <lineage>
        <taxon>Bacteria</taxon>
        <taxon>Bacillati</taxon>
        <taxon>Bacillota</taxon>
        <taxon>Clostridia</taxon>
        <taxon>Eubacteriales</taxon>
        <taxon>Clostridiaceae</taxon>
        <taxon>Clostridium</taxon>
    </lineage>
</organism>
<dbReference type="EMBL" id="DACTCB010000037">
    <property type="protein sequence ID" value="HAT4309456.1"/>
    <property type="molecule type" value="Genomic_DNA"/>
</dbReference>
<reference evidence="2" key="2">
    <citation type="journal article" date="2019" name="Pathogens">
        <title>In silico Identification of Novel Toxin Homologs and Associated Mobile Genetic Elements in Clostridium perfringens.</title>
        <authorList>
            <person name="Lacey J.A."/>
            <person name="Johanesen P.A."/>
            <person name="Lyras D."/>
            <person name="Moore R.J."/>
        </authorList>
    </citation>
    <scope>NUCLEOTIDE SEQUENCE</scope>
    <source>
        <strain evidence="2">16SBCL648</strain>
        <plasmid evidence="2">pCP16SBCL648-1</plasmid>
    </source>
</reference>